<evidence type="ECO:0000256" key="1">
    <source>
        <dbReference type="SAM" id="MobiDB-lite"/>
    </source>
</evidence>
<evidence type="ECO:0008006" key="5">
    <source>
        <dbReference type="Google" id="ProtNLM"/>
    </source>
</evidence>
<feature type="transmembrane region" description="Helical" evidence="2">
    <location>
        <begin position="343"/>
        <end position="363"/>
    </location>
</feature>
<dbReference type="GO" id="GO:0016020">
    <property type="term" value="C:membrane"/>
    <property type="evidence" value="ECO:0007669"/>
    <property type="project" value="InterPro"/>
</dbReference>
<evidence type="ECO:0000256" key="2">
    <source>
        <dbReference type="SAM" id="Phobius"/>
    </source>
</evidence>
<feature type="transmembrane region" description="Helical" evidence="2">
    <location>
        <begin position="279"/>
        <end position="298"/>
    </location>
</feature>
<dbReference type="GO" id="GO:0004222">
    <property type="term" value="F:metalloendopeptidase activity"/>
    <property type="evidence" value="ECO:0007669"/>
    <property type="project" value="InterPro"/>
</dbReference>
<dbReference type="NCBIfam" id="NF041824">
    <property type="entry name" value="daptide_HExxH"/>
    <property type="match status" value="1"/>
</dbReference>
<dbReference type="Proteomes" id="UP000031523">
    <property type="component" value="Chromosome"/>
</dbReference>
<feature type="transmembrane region" description="Helical" evidence="2">
    <location>
        <begin position="413"/>
        <end position="432"/>
    </location>
</feature>
<organism evidence="3 4">
    <name type="scientific">Streptomyces albus (strain ATCC 21838 / DSM 41398 / FERM P-419 / JCM 4703 / NBRC 107858)</name>
    <dbReference type="NCBI Taxonomy" id="1081613"/>
    <lineage>
        <taxon>Bacteria</taxon>
        <taxon>Bacillati</taxon>
        <taxon>Actinomycetota</taxon>
        <taxon>Actinomycetes</taxon>
        <taxon>Kitasatosporales</taxon>
        <taxon>Streptomycetaceae</taxon>
        <taxon>Streptomyces</taxon>
    </lineage>
</organism>
<feature type="transmembrane region" description="Helical" evidence="2">
    <location>
        <begin position="189"/>
        <end position="212"/>
    </location>
</feature>
<feature type="transmembrane region" description="Helical" evidence="2">
    <location>
        <begin position="369"/>
        <end position="393"/>
    </location>
</feature>
<keyword evidence="2" id="KW-0472">Membrane</keyword>
<accession>A0A0B5ERV9</accession>
<dbReference type="PANTHER" id="PTHR13325:SF3">
    <property type="entry name" value="MEMBRANE-BOUND TRANSCRIPTION FACTOR SITE-2 PROTEASE"/>
    <property type="match status" value="1"/>
</dbReference>
<keyword evidence="2" id="KW-0812">Transmembrane</keyword>
<dbReference type="InterPro" id="IPR049694">
    <property type="entry name" value="Daptide_HExxH"/>
</dbReference>
<keyword evidence="2" id="KW-1133">Transmembrane helix</keyword>
<name>A0A0B5ERV9_STRA4</name>
<feature type="transmembrane region" description="Helical" evidence="2">
    <location>
        <begin position="248"/>
        <end position="267"/>
    </location>
</feature>
<feature type="transmembrane region" description="Helical" evidence="2">
    <location>
        <begin position="151"/>
        <end position="169"/>
    </location>
</feature>
<keyword evidence="4" id="KW-1185">Reference proteome</keyword>
<evidence type="ECO:0000313" key="4">
    <source>
        <dbReference type="Proteomes" id="UP000031523"/>
    </source>
</evidence>
<dbReference type="AlphaFoldDB" id="A0A0B5ERV9"/>
<dbReference type="GO" id="GO:0031293">
    <property type="term" value="P:membrane protein intracellular domain proteolysis"/>
    <property type="evidence" value="ECO:0007669"/>
    <property type="project" value="TreeGrafter"/>
</dbReference>
<protein>
    <recommendedName>
        <fullName evidence="5">Peptide zinc metalloprotease protein</fullName>
    </recommendedName>
</protein>
<proteinExistence type="predicted"/>
<dbReference type="EMBL" id="CP010519">
    <property type="protein sequence ID" value="AJE84339.1"/>
    <property type="molecule type" value="Genomic_DNA"/>
</dbReference>
<evidence type="ECO:0000313" key="3">
    <source>
        <dbReference type="EMBL" id="AJE84339.1"/>
    </source>
</evidence>
<gene>
    <name evidence="3" type="ORF">SLNWT_3963</name>
</gene>
<dbReference type="PANTHER" id="PTHR13325">
    <property type="entry name" value="PROTEASE M50 MEMBRANE-BOUND TRANSCRIPTION FACTOR SITE 2 PROTEASE"/>
    <property type="match status" value="1"/>
</dbReference>
<feature type="region of interest" description="Disordered" evidence="1">
    <location>
        <begin position="1"/>
        <end position="29"/>
    </location>
</feature>
<dbReference type="KEGG" id="sals:SLNWT_3963"/>
<sequence length="556" mass="59464">MSLTQVLRRRPEPPRQEPGTAHLRRPRLTTGVRVHPPVADGEPWVMQRGEHQYFRIGADLARLARALDGTGDAESLAARLGPPWSAAAVRQAVTTLDRAHLLAPAVLAPGRHRRIRRWKYVPPLTFQLAVVRSGDAAARRINSLRLAPPRVLGWLVAALAAIGTAVLLARHAQVAHVLGSPVSMGTLGTVLAGVFVTTVAHEFGHACLLAHYGGRPGRMGVMLFYFSPAMFCDVSDSWRLNHIRRAKVSLAGIAVQAGVSGAAASAAGLVGRGTAGDTLLLFALVNAAAAVVNLVPFVKLDGYIALMSYLNRPNLRDAALGSLREGFVALLAKKPYRVKGPGWLPLFGLGCLLTPMVLVVRGLGQWLDALMSLGTFGAMLSSCVAGMLLLVAVKTVRGLLKSFRGNRPRPLRLALLAVLLAALALGSTQLRLSSSQVASYEVTPDGAVHLYVPSGAELQPVRPGDRVELQRAGMMLRRTLGTGTVGTAAARETSVPLGGLIPVTADNLRIRGKRYPLRLDHPLPPGRGSARLHARSMPLPRWAYERLLLPFAAPFH</sequence>
<reference evidence="3 4" key="1">
    <citation type="submission" date="2015-01" db="EMBL/GenBank/DDBJ databases">
        <title>Enhanced salinomycin production by adjusting the supply of polyketide extender units in Streptomyce albus DSM 41398.</title>
        <authorList>
            <person name="Lu C."/>
        </authorList>
    </citation>
    <scope>NUCLEOTIDE SEQUENCE [LARGE SCALE GENOMIC DNA]</scope>
    <source>
        <strain evidence="4">ATCC 21838 / DSM 41398 / FERM P-419 / JCM 4703 / NBRC 107858</strain>
    </source>
</reference>
<dbReference type="GO" id="GO:0005737">
    <property type="term" value="C:cytoplasm"/>
    <property type="evidence" value="ECO:0007669"/>
    <property type="project" value="TreeGrafter"/>
</dbReference>
<dbReference type="InterPro" id="IPR001193">
    <property type="entry name" value="MBTPS2"/>
</dbReference>